<dbReference type="InterPro" id="IPR009814">
    <property type="entry name" value="Phage_lambda_Xis_Q38267"/>
</dbReference>
<dbReference type="AlphaFoldDB" id="A0A059KS23"/>
<dbReference type="RefSeq" id="WP_162177941.1">
    <property type="nucleotide sequence ID" value="NZ_AZRA01000010.1"/>
</dbReference>
<reference evidence="1 2" key="1">
    <citation type="journal article" date="2014" name="FEMS Microbiol. Ecol.">
        <title>Sphaerotilus natans encrusted with nanoball-shaped Fe(III) oxide minerals formed by nitrate-reducing mixotrophic Fe(II) oxidation.</title>
        <authorList>
            <person name="Park S."/>
            <person name="Kim D.H."/>
            <person name="Lee J.H."/>
            <person name="Hur H.G."/>
        </authorList>
    </citation>
    <scope>NUCLEOTIDE SEQUENCE [LARGE SCALE GENOMIC DNA]</scope>
    <source>
        <strain evidence="1 2">DSM 6575</strain>
    </source>
</reference>
<dbReference type="STRING" id="34103.SAMN05421778_11493"/>
<evidence type="ECO:0000313" key="1">
    <source>
        <dbReference type="EMBL" id="KDB53908.1"/>
    </source>
</evidence>
<gene>
    <name evidence="1" type="ORF">X805_04620</name>
</gene>
<accession>A0A059KS23</accession>
<dbReference type="Pfam" id="PF07131">
    <property type="entry name" value="DUF1382"/>
    <property type="match status" value="1"/>
</dbReference>
<protein>
    <recommendedName>
        <fullName evidence="3">DUF1382 family protein</fullName>
    </recommendedName>
</protein>
<sequence length="57" mass="5818">MKLRAALEAAHAMASAGILFVPVPIVSDEQATDLHKQAMTALEQLEAAATAAEGADA</sequence>
<dbReference type="Proteomes" id="UP000026714">
    <property type="component" value="Unassembled WGS sequence"/>
</dbReference>
<evidence type="ECO:0000313" key="2">
    <source>
        <dbReference type="Proteomes" id="UP000026714"/>
    </source>
</evidence>
<evidence type="ECO:0008006" key="3">
    <source>
        <dbReference type="Google" id="ProtNLM"/>
    </source>
</evidence>
<dbReference type="EMBL" id="AZRA01000010">
    <property type="protein sequence ID" value="KDB53908.1"/>
    <property type="molecule type" value="Genomic_DNA"/>
</dbReference>
<keyword evidence="2" id="KW-1185">Reference proteome</keyword>
<name>A0A059KS23_9BURK</name>
<comment type="caution">
    <text evidence="1">The sequence shown here is derived from an EMBL/GenBank/DDBJ whole genome shotgun (WGS) entry which is preliminary data.</text>
</comment>
<proteinExistence type="predicted"/>
<organism evidence="1 2">
    <name type="scientific">Sphaerotilus natans subsp. natans DSM 6575</name>
    <dbReference type="NCBI Taxonomy" id="1286631"/>
    <lineage>
        <taxon>Bacteria</taxon>
        <taxon>Pseudomonadati</taxon>
        <taxon>Pseudomonadota</taxon>
        <taxon>Betaproteobacteria</taxon>
        <taxon>Burkholderiales</taxon>
        <taxon>Sphaerotilaceae</taxon>
        <taxon>Sphaerotilus</taxon>
    </lineage>
</organism>